<dbReference type="GO" id="GO:0006108">
    <property type="term" value="P:malate metabolic process"/>
    <property type="evidence" value="ECO:0007669"/>
    <property type="project" value="TreeGrafter"/>
</dbReference>
<dbReference type="EMBL" id="CP051141">
    <property type="protein sequence ID" value="QIW98744.1"/>
    <property type="molecule type" value="Genomic_DNA"/>
</dbReference>
<evidence type="ECO:0000256" key="11">
    <source>
        <dbReference type="RuleBase" id="RU003426"/>
    </source>
</evidence>
<dbReference type="Proteomes" id="UP000503462">
    <property type="component" value="Chromosome 3"/>
</dbReference>
<evidence type="ECO:0000256" key="8">
    <source>
        <dbReference type="PIRSR" id="PIRSR000106-1"/>
    </source>
</evidence>
<sequence>MLLQLGASGSSRACRRAATPRTIMAVANHSRHKTTFSHLPLSTTGPIDCAVSGAALLNTSYLNKGSAFSEDEREEFNLVGLLPEKVNTLDQQARRAYDQYSVRRSAIGKNTFMMSMKDQNEVLYYRLIQDHLKEMFPVIYTPTQGDAIANFSHLFRRPEGAFLNVQKPDDIEQTLARFGGEDDIDIIVCSDGEQILGIGDQGVGAVLISVAKLALYTACAGIHPHRTLPVGLDCGTNNQELLDDPLYLGLRHKRVRGEQYDEFIDRFVKACRKRFPKAMIHFEDFGLANASRILDKYTPEIACFNDDIQGTGCVTLAALFAASSILGRPLKDSRVLMFGAGSAGLGIAGQIADAIAVEGEKDKSEAYKQIFCIDRPGLLLESDSDKLTSGQKPYAKPDADFSELKDKSSLADIISVVKPHILIGACGVPKVFTKEGVQEMAKHVERPIIFPLSNPTRLCEAVPQDLYDWTNGKVLTATGSPFDAVTTNGKQVDIAQCNNSAVFPGIGLGAVLCRPRLITPSLLVAAVKALSETAPAFKDPTLGLLPDLAEVKHTSVMIAKGIIKQAVEEDLNQIKDIPTEDDELEEWIKEQMWKPEYRALKRVHHEDADRAARGEAGAKGVDRT</sequence>
<dbReference type="GO" id="GO:0005829">
    <property type="term" value="C:cytosol"/>
    <property type="evidence" value="ECO:0007669"/>
    <property type="project" value="TreeGrafter"/>
</dbReference>
<dbReference type="SUPFAM" id="SSF53223">
    <property type="entry name" value="Aminoacid dehydrogenase-like, N-terminal domain"/>
    <property type="match status" value="1"/>
</dbReference>
<comment type="cofactor">
    <cofactor evidence="1">
        <name>Mn(2+)</name>
        <dbReference type="ChEBI" id="CHEBI:29035"/>
    </cofactor>
</comment>
<dbReference type="PANTHER" id="PTHR23406">
    <property type="entry name" value="MALIC ENZYME-RELATED"/>
    <property type="match status" value="1"/>
</dbReference>
<keyword evidence="6" id="KW-0464">Manganese</keyword>
<evidence type="ECO:0000256" key="7">
    <source>
        <dbReference type="ARBA" id="ARBA00023239"/>
    </source>
</evidence>
<proteinExistence type="inferred from homology"/>
<gene>
    <name evidence="15" type="ORF">AMS68_004262</name>
</gene>
<dbReference type="Pfam" id="PF03949">
    <property type="entry name" value="Malic_M"/>
    <property type="match status" value="1"/>
</dbReference>
<dbReference type="SMART" id="SM01274">
    <property type="entry name" value="malic"/>
    <property type="match status" value="1"/>
</dbReference>
<feature type="region of interest" description="Disordered" evidence="12">
    <location>
        <begin position="605"/>
        <end position="624"/>
    </location>
</feature>
<dbReference type="PROSITE" id="PS00331">
    <property type="entry name" value="MALIC_ENZYMES"/>
    <property type="match status" value="1"/>
</dbReference>
<keyword evidence="7" id="KW-0456">Lyase</keyword>
<dbReference type="InterPro" id="IPR001891">
    <property type="entry name" value="Malic_OxRdtase"/>
</dbReference>
<evidence type="ECO:0000259" key="14">
    <source>
        <dbReference type="SMART" id="SM01274"/>
    </source>
</evidence>
<dbReference type="PIRSF" id="PIRSF000106">
    <property type="entry name" value="ME"/>
    <property type="match status" value="1"/>
</dbReference>
<organism evidence="15 16">
    <name type="scientific">Peltaster fructicola</name>
    <dbReference type="NCBI Taxonomy" id="286661"/>
    <lineage>
        <taxon>Eukaryota</taxon>
        <taxon>Fungi</taxon>
        <taxon>Dikarya</taxon>
        <taxon>Ascomycota</taxon>
        <taxon>Pezizomycotina</taxon>
        <taxon>Dothideomycetes</taxon>
        <taxon>Dothideomycetes incertae sedis</taxon>
        <taxon>Peltaster</taxon>
    </lineage>
</organism>
<keyword evidence="5" id="KW-0520">NAD</keyword>
<dbReference type="InterPro" id="IPR012301">
    <property type="entry name" value="Malic_N_dom"/>
</dbReference>
<dbReference type="InterPro" id="IPR046346">
    <property type="entry name" value="Aminoacid_DH-like_N_sf"/>
</dbReference>
<dbReference type="PANTHER" id="PTHR23406:SF34">
    <property type="entry name" value="NAD-DEPENDENT MALIC ENZYME, MITOCHONDRIAL"/>
    <property type="match status" value="1"/>
</dbReference>
<dbReference type="OrthoDB" id="5365701at2759"/>
<evidence type="ECO:0000256" key="10">
    <source>
        <dbReference type="PIRSR" id="PIRSR000106-3"/>
    </source>
</evidence>
<evidence type="ECO:0000256" key="6">
    <source>
        <dbReference type="ARBA" id="ARBA00023211"/>
    </source>
</evidence>
<feature type="domain" description="Malic enzyme N-terminal" evidence="14">
    <location>
        <begin position="117"/>
        <end position="298"/>
    </location>
</feature>
<evidence type="ECO:0000256" key="1">
    <source>
        <dbReference type="ARBA" id="ARBA00001936"/>
    </source>
</evidence>
<evidence type="ECO:0000256" key="5">
    <source>
        <dbReference type="ARBA" id="ARBA00023027"/>
    </source>
</evidence>
<keyword evidence="16" id="KW-1185">Reference proteome</keyword>
<dbReference type="InterPro" id="IPR037062">
    <property type="entry name" value="Malic_N_dom_sf"/>
</dbReference>
<evidence type="ECO:0000256" key="2">
    <source>
        <dbReference type="ARBA" id="ARBA00008785"/>
    </source>
</evidence>
<dbReference type="GO" id="GO:0051287">
    <property type="term" value="F:NAD binding"/>
    <property type="evidence" value="ECO:0007669"/>
    <property type="project" value="InterPro"/>
</dbReference>
<evidence type="ECO:0000256" key="3">
    <source>
        <dbReference type="ARBA" id="ARBA00011738"/>
    </source>
</evidence>
<dbReference type="InterPro" id="IPR015884">
    <property type="entry name" value="Malic_enzyme_CS"/>
</dbReference>
<dbReference type="InterPro" id="IPR012302">
    <property type="entry name" value="Malic_NAD-bd"/>
</dbReference>
<feature type="active site" description="Proton donor" evidence="8">
    <location>
        <position position="140"/>
    </location>
</feature>
<dbReference type="GO" id="GO:0016829">
    <property type="term" value="F:lyase activity"/>
    <property type="evidence" value="ECO:0007669"/>
    <property type="project" value="UniProtKB-KW"/>
</dbReference>
<keyword evidence="4 10" id="KW-0479">Metal-binding</keyword>
<protein>
    <recommendedName>
        <fullName evidence="11">Malic enzyme</fullName>
    </recommendedName>
</protein>
<comment type="subunit">
    <text evidence="3">Homodimer.</text>
</comment>
<evidence type="ECO:0000313" key="16">
    <source>
        <dbReference type="Proteomes" id="UP000503462"/>
    </source>
</evidence>
<dbReference type="GO" id="GO:0005739">
    <property type="term" value="C:mitochondrion"/>
    <property type="evidence" value="ECO:0007669"/>
    <property type="project" value="TreeGrafter"/>
</dbReference>
<dbReference type="GO" id="GO:0046872">
    <property type="term" value="F:metal ion binding"/>
    <property type="evidence" value="ECO:0007669"/>
    <property type="project" value="UniProtKB-KW"/>
</dbReference>
<feature type="binding site" evidence="10">
    <location>
        <position position="307"/>
    </location>
    <ligand>
        <name>a divalent metal cation</name>
        <dbReference type="ChEBI" id="CHEBI:60240"/>
    </ligand>
</feature>
<name>A0A6H0XVR1_9PEZI</name>
<feature type="binding site" evidence="9">
    <location>
        <position position="454"/>
    </location>
    <ligand>
        <name>(S)-malate</name>
        <dbReference type="ChEBI" id="CHEBI:15589"/>
    </ligand>
</feature>
<dbReference type="Gene3D" id="3.40.50.10380">
    <property type="entry name" value="Malic enzyme, N-terminal domain"/>
    <property type="match status" value="1"/>
</dbReference>
<dbReference type="Gene3D" id="3.40.50.720">
    <property type="entry name" value="NAD(P)-binding Rossmann-like Domain"/>
    <property type="match status" value="1"/>
</dbReference>
<evidence type="ECO:0000313" key="15">
    <source>
        <dbReference type="EMBL" id="QIW98744.1"/>
    </source>
</evidence>
<evidence type="ECO:0000256" key="9">
    <source>
        <dbReference type="PIRSR" id="PIRSR000106-2"/>
    </source>
</evidence>
<comment type="similarity">
    <text evidence="2 11">Belongs to the malic enzymes family.</text>
</comment>
<feature type="binding site" evidence="9">
    <location>
        <position position="498"/>
    </location>
    <ligand>
        <name>(S)-malate</name>
        <dbReference type="ChEBI" id="CHEBI:15589"/>
    </ligand>
</feature>
<evidence type="ECO:0000256" key="4">
    <source>
        <dbReference type="ARBA" id="ARBA00022723"/>
    </source>
</evidence>
<dbReference type="InterPro" id="IPR036291">
    <property type="entry name" value="NAD(P)-bd_dom_sf"/>
</dbReference>
<dbReference type="GO" id="GO:0004471">
    <property type="term" value="F:malate dehydrogenase (decarboxylating) (NAD+) activity"/>
    <property type="evidence" value="ECO:0007669"/>
    <property type="project" value="TreeGrafter"/>
</dbReference>
<feature type="binding site" evidence="10">
    <location>
        <position position="283"/>
    </location>
    <ligand>
        <name>a divalent metal cation</name>
        <dbReference type="ChEBI" id="CHEBI:60240"/>
    </ligand>
</feature>
<keyword evidence="11" id="KW-0560">Oxidoreductase</keyword>
<dbReference type="FunFam" id="3.40.50.720:FF:000182">
    <property type="entry name" value="NAD-dependent malic enzyme"/>
    <property type="match status" value="1"/>
</dbReference>
<reference evidence="15 16" key="1">
    <citation type="journal article" date="2016" name="Sci. Rep.">
        <title>Peltaster fructicola genome reveals evolution from an invasive phytopathogen to an ectophytic parasite.</title>
        <authorList>
            <person name="Xu C."/>
            <person name="Chen H."/>
            <person name="Gleason M.L."/>
            <person name="Xu J.R."/>
            <person name="Liu H."/>
            <person name="Zhang R."/>
            <person name="Sun G."/>
        </authorList>
    </citation>
    <scope>NUCLEOTIDE SEQUENCE [LARGE SCALE GENOMIC DNA]</scope>
    <source>
        <strain evidence="15 16">LNHT1506</strain>
    </source>
</reference>
<dbReference type="Pfam" id="PF00390">
    <property type="entry name" value="malic"/>
    <property type="match status" value="1"/>
</dbReference>
<feature type="active site" description="Proton acceptor" evidence="8">
    <location>
        <position position="212"/>
    </location>
</feature>
<evidence type="ECO:0000259" key="13">
    <source>
        <dbReference type="SMART" id="SM00919"/>
    </source>
</evidence>
<dbReference type="PRINTS" id="PR00072">
    <property type="entry name" value="MALOXRDTASE"/>
</dbReference>
<dbReference type="FunFam" id="3.40.50.10380:FF:000001">
    <property type="entry name" value="NAD-dependent malic enzyme"/>
    <property type="match status" value="1"/>
</dbReference>
<evidence type="ECO:0000256" key="12">
    <source>
        <dbReference type="SAM" id="MobiDB-lite"/>
    </source>
</evidence>
<feature type="domain" description="Malic enzyme NAD-binding" evidence="13">
    <location>
        <begin position="308"/>
        <end position="567"/>
    </location>
</feature>
<dbReference type="NCBIfam" id="NF010052">
    <property type="entry name" value="PRK13529.1"/>
    <property type="match status" value="1"/>
</dbReference>
<dbReference type="SUPFAM" id="SSF51735">
    <property type="entry name" value="NAD(P)-binding Rossmann-fold domains"/>
    <property type="match status" value="1"/>
</dbReference>
<dbReference type="SMART" id="SM00919">
    <property type="entry name" value="Malic_M"/>
    <property type="match status" value="1"/>
</dbReference>
<comment type="cofactor">
    <cofactor evidence="10">
        <name>Mg(2+)</name>
        <dbReference type="ChEBI" id="CHEBI:18420"/>
    </cofactor>
    <cofactor evidence="10">
        <name>Mn(2+)</name>
        <dbReference type="ChEBI" id="CHEBI:29035"/>
    </cofactor>
    <text evidence="10">Divalent metal cations. Prefers magnesium or manganese.</text>
</comment>
<accession>A0A6H0XVR1</accession>
<dbReference type="AlphaFoldDB" id="A0A6H0XVR1"/>
<feature type="binding site" evidence="10">
    <location>
        <position position="284"/>
    </location>
    <ligand>
        <name>a divalent metal cation</name>
        <dbReference type="ChEBI" id="CHEBI:60240"/>
    </ligand>
</feature>